<proteinExistence type="predicted"/>
<gene>
    <name evidence="3" type="ORF">C1H84_13540</name>
    <name evidence="2" type="ORF">GT020_07430</name>
</gene>
<name>A0A365YBS3_9MICC</name>
<keyword evidence="1" id="KW-1133">Transmembrane helix</keyword>
<evidence type="ECO:0000313" key="4">
    <source>
        <dbReference type="Proteomes" id="UP000252167"/>
    </source>
</evidence>
<keyword evidence="1" id="KW-0472">Membrane</keyword>
<accession>A0A365YBS3</accession>
<evidence type="ECO:0000256" key="1">
    <source>
        <dbReference type="SAM" id="Phobius"/>
    </source>
</evidence>
<dbReference type="EMBL" id="WYDN01000005">
    <property type="protein sequence ID" value="NAZ15897.1"/>
    <property type="molecule type" value="Genomic_DNA"/>
</dbReference>
<protein>
    <submittedName>
        <fullName evidence="3">Uncharacterized protein</fullName>
    </submittedName>
</protein>
<dbReference type="RefSeq" id="WP_047118021.1">
    <property type="nucleotide sequence ID" value="NZ_CM125969.1"/>
</dbReference>
<evidence type="ECO:0000313" key="2">
    <source>
        <dbReference type="EMBL" id="NAZ15897.1"/>
    </source>
</evidence>
<dbReference type="EMBL" id="POAF01000006">
    <property type="protein sequence ID" value="RBM00141.1"/>
    <property type="molecule type" value="Genomic_DNA"/>
</dbReference>
<dbReference type="AlphaFoldDB" id="A0A365YBS3"/>
<feature type="transmembrane region" description="Helical" evidence="1">
    <location>
        <begin position="66"/>
        <end position="85"/>
    </location>
</feature>
<organism evidence="3 4">
    <name type="scientific">Glutamicibacter soli</name>
    <dbReference type="NCBI Taxonomy" id="453836"/>
    <lineage>
        <taxon>Bacteria</taxon>
        <taxon>Bacillati</taxon>
        <taxon>Actinomycetota</taxon>
        <taxon>Actinomycetes</taxon>
        <taxon>Micrococcales</taxon>
        <taxon>Micrococcaceae</taxon>
        <taxon>Glutamicibacter</taxon>
    </lineage>
</organism>
<evidence type="ECO:0000313" key="5">
    <source>
        <dbReference type="Proteomes" id="UP000477543"/>
    </source>
</evidence>
<comment type="caution">
    <text evidence="3">The sequence shown here is derived from an EMBL/GenBank/DDBJ whole genome shotgun (WGS) entry which is preliminary data.</text>
</comment>
<feature type="transmembrane region" description="Helical" evidence="1">
    <location>
        <begin position="97"/>
        <end position="120"/>
    </location>
</feature>
<reference evidence="2 5" key="2">
    <citation type="submission" date="2020-01" db="EMBL/GenBank/DDBJ databases">
        <title>Glutamicibacter soli M275.</title>
        <authorList>
            <person name="Meng X."/>
        </authorList>
    </citation>
    <scope>NUCLEOTIDE SEQUENCE [LARGE SCALE GENOMIC DNA]</scope>
    <source>
        <strain evidence="2 5">M275</strain>
    </source>
</reference>
<keyword evidence="1" id="KW-0812">Transmembrane</keyword>
<sequence>MMNDEYFKNLAYQLRWRRMPESVVAQTLREVRAESEAAQSTPLELFGPEKSFAETFTKGKATSKGFWIITVAVAVAVLVVLGRVVTSFATAGESNPLISVLTLVGALAIAFIGSIIGAMVDHRIPKGVE</sequence>
<keyword evidence="4" id="KW-1185">Reference proteome</keyword>
<reference evidence="3 4" key="1">
    <citation type="submission" date="2018-01" db="EMBL/GenBank/DDBJ databases">
        <title>Glutamicibacter soli strain NHPC-3 Whole genome sequence and assembly.</title>
        <authorList>
            <person name="Choudhury P."/>
            <person name="Gupta D."/>
            <person name="Sengupta K."/>
            <person name="Jawed A."/>
            <person name="Sultana N."/>
            <person name="Saha P."/>
        </authorList>
    </citation>
    <scope>NUCLEOTIDE SEQUENCE [LARGE SCALE GENOMIC DNA]</scope>
    <source>
        <strain evidence="3 4">NHPC-3</strain>
    </source>
</reference>
<dbReference type="Proteomes" id="UP000252167">
    <property type="component" value="Unassembled WGS sequence"/>
</dbReference>
<dbReference type="Proteomes" id="UP000477543">
    <property type="component" value="Unassembled WGS sequence"/>
</dbReference>
<evidence type="ECO:0000313" key="3">
    <source>
        <dbReference type="EMBL" id="RBM00141.1"/>
    </source>
</evidence>